<name>A0A1E7JM58_9ACTN</name>
<dbReference type="InterPro" id="IPR027417">
    <property type="entry name" value="P-loop_NTPase"/>
</dbReference>
<keyword evidence="3" id="KW-1185">Reference proteome</keyword>
<accession>A0A1E7JM58</accession>
<evidence type="ECO:0000313" key="2">
    <source>
        <dbReference type="EMBL" id="OEU88710.1"/>
    </source>
</evidence>
<keyword evidence="2" id="KW-0418">Kinase</keyword>
<gene>
    <name evidence="2" type="ORF">AN215_20170</name>
</gene>
<proteinExistence type="predicted"/>
<sequence length="222" mass="24423">MRLEPVTWEILTEQLAEHVAGQASASGDGSAWRRVAVDGAPPAPTGELAEELAEALRLRGRPVLVVDADGFLRADSLRFEFGKQDPDAYYDLWYDTGALWREVFGPLDRGGDGRVLPDLRAPSVDRPTRSPHVLLPRGGVMVLHGPFLLGHWFPFDLSVHLGLSAKALERQTPVGERWRLPAFARYAEEVAPEEAADVCVRADKPRHPAWNGPPRHGSPPPP</sequence>
<evidence type="ECO:0000313" key="3">
    <source>
        <dbReference type="Proteomes" id="UP000176087"/>
    </source>
</evidence>
<keyword evidence="2" id="KW-0808">Transferase</keyword>
<dbReference type="GO" id="GO:0016301">
    <property type="term" value="F:kinase activity"/>
    <property type="evidence" value="ECO:0007669"/>
    <property type="project" value="UniProtKB-KW"/>
</dbReference>
<dbReference type="STRING" id="933944.AN215_20170"/>
<protein>
    <submittedName>
        <fullName evidence="2">Uridine kinase</fullName>
    </submittedName>
</protein>
<dbReference type="Gene3D" id="3.40.50.300">
    <property type="entry name" value="P-loop containing nucleotide triphosphate hydrolases"/>
    <property type="match status" value="1"/>
</dbReference>
<dbReference type="OrthoDB" id="5186671at2"/>
<dbReference type="EMBL" id="LJGT01000040">
    <property type="protein sequence ID" value="OEU88710.1"/>
    <property type="molecule type" value="Genomic_DNA"/>
</dbReference>
<dbReference type="PATRIC" id="fig|933944.5.peg.2064"/>
<comment type="caution">
    <text evidence="2">The sequence shown here is derived from an EMBL/GenBank/DDBJ whole genome shotgun (WGS) entry which is preliminary data.</text>
</comment>
<dbReference type="RefSeq" id="WP_070012500.1">
    <property type="nucleotide sequence ID" value="NZ_LJGS01000042.1"/>
</dbReference>
<feature type="region of interest" description="Disordered" evidence="1">
    <location>
        <begin position="202"/>
        <end position="222"/>
    </location>
</feature>
<organism evidence="2 3">
    <name type="scientific">Streptomyces abyssalis</name>
    <dbReference type="NCBI Taxonomy" id="933944"/>
    <lineage>
        <taxon>Bacteria</taxon>
        <taxon>Bacillati</taxon>
        <taxon>Actinomycetota</taxon>
        <taxon>Actinomycetes</taxon>
        <taxon>Kitasatosporales</taxon>
        <taxon>Streptomycetaceae</taxon>
        <taxon>Streptomyces</taxon>
    </lineage>
</organism>
<dbReference type="Proteomes" id="UP000176087">
    <property type="component" value="Unassembled WGS sequence"/>
</dbReference>
<reference evidence="2 3" key="1">
    <citation type="journal article" date="2016" name="Front. Microbiol.">
        <title>Comparative Genomics Analysis of Streptomyces Species Reveals Their Adaptation to the Marine Environment and Their Diversity at the Genomic Level.</title>
        <authorList>
            <person name="Tian X."/>
            <person name="Zhang Z."/>
            <person name="Yang T."/>
            <person name="Chen M."/>
            <person name="Li J."/>
            <person name="Chen F."/>
            <person name="Yang J."/>
            <person name="Li W."/>
            <person name="Zhang B."/>
            <person name="Zhang Z."/>
            <person name="Wu J."/>
            <person name="Zhang C."/>
            <person name="Long L."/>
            <person name="Xiao J."/>
        </authorList>
    </citation>
    <scope>NUCLEOTIDE SEQUENCE [LARGE SCALE GENOMIC DNA]</scope>
    <source>
        <strain evidence="2 3">SCSIO 10390</strain>
    </source>
</reference>
<evidence type="ECO:0000256" key="1">
    <source>
        <dbReference type="SAM" id="MobiDB-lite"/>
    </source>
</evidence>
<dbReference type="AlphaFoldDB" id="A0A1E7JM58"/>